<evidence type="ECO:0000256" key="7">
    <source>
        <dbReference type="ARBA" id="ARBA00023136"/>
    </source>
</evidence>
<dbReference type="EMBL" id="DQVE01000010">
    <property type="protein sequence ID" value="HIP97910.1"/>
    <property type="molecule type" value="Genomic_DNA"/>
</dbReference>
<dbReference type="PRINTS" id="PR01806">
    <property type="entry name" value="VIRFACTRMVIN"/>
</dbReference>
<organism evidence="11 12">
    <name type="scientific">Aquifex aeolicus</name>
    <dbReference type="NCBI Taxonomy" id="63363"/>
    <lineage>
        <taxon>Bacteria</taxon>
        <taxon>Pseudomonadati</taxon>
        <taxon>Aquificota</taxon>
        <taxon>Aquificia</taxon>
        <taxon>Aquificales</taxon>
        <taxon>Aquificaceae</taxon>
        <taxon>Aquifex</taxon>
    </lineage>
</organism>
<dbReference type="Proteomes" id="UP000606463">
    <property type="component" value="Unassembled WGS sequence"/>
</dbReference>
<dbReference type="NCBIfam" id="TIGR01695">
    <property type="entry name" value="murJ_mviN"/>
    <property type="match status" value="1"/>
</dbReference>
<feature type="transmembrane region" description="Helical" evidence="10">
    <location>
        <begin position="412"/>
        <end position="432"/>
    </location>
</feature>
<evidence type="ECO:0000256" key="2">
    <source>
        <dbReference type="ARBA" id="ARBA00022475"/>
    </source>
</evidence>
<evidence type="ECO:0000256" key="9">
    <source>
        <dbReference type="ARBA" id="ARBA00061532"/>
    </source>
</evidence>
<name>A0A9D0YPV0_AQUAO</name>
<comment type="caution">
    <text evidence="11">The sequence shown here is derived from an EMBL/GenBank/DDBJ whole genome shotgun (WGS) entry which is preliminary data.</text>
</comment>
<evidence type="ECO:0000256" key="3">
    <source>
        <dbReference type="ARBA" id="ARBA00022692"/>
    </source>
</evidence>
<sequence length="492" mass="54912">MVSYLALMPKRTFAKGFLASSLAVGISRILGFFREILIASLFGASYLTDAFFLAWKIPNLFRRVLGEGALEKVLLPMLGKEIDKKFVENLLFFLTVSSLSLALLISFLSEWIVKFLTGTQNEDFLENAETFLGIMAFYLPFAVINAFYSSLLQYKKAFFVSYFSSAVFNLTVILLTLFFYPLWGISSLVCGVILGGLLQVAFILPFAEREAVFFIPKVGFHPKLKKFLVNIVPSFFSAGVGQISTLAEAFFATLSGGGVLSHLNYAFRLFQLPISLIGVTSSRVSLSYLSGKSYSPDLRHLEFSLKKYLIKGGEIALFFAIPTMIGIVFYSKEAVSLVYERGEFSPSDTSEVSLYLSLYSVGLIPSILYGLVSNIFYSKGKFYLSFFLSLLWVLVEITIPAVGIAIFNLGGWVIALAHSVGAWIVFFTLCGVSRSCGIFIRPLLRLKRFIPIWALTAFFLALTEEVTDKLLTSAVILFTALVYLFLFKRFYL</sequence>
<feature type="transmembrane region" description="Helical" evidence="10">
    <location>
        <begin position="90"/>
        <end position="108"/>
    </location>
</feature>
<feature type="transmembrane region" description="Helical" evidence="10">
    <location>
        <begin position="128"/>
        <end position="148"/>
    </location>
</feature>
<dbReference type="InterPro" id="IPR004268">
    <property type="entry name" value="MurJ"/>
</dbReference>
<feature type="transmembrane region" description="Helical" evidence="10">
    <location>
        <begin position="312"/>
        <end position="332"/>
    </location>
</feature>
<dbReference type="GO" id="GO:0034204">
    <property type="term" value="P:lipid translocation"/>
    <property type="evidence" value="ECO:0007669"/>
    <property type="project" value="TreeGrafter"/>
</dbReference>
<keyword evidence="2" id="KW-1003">Cell membrane</keyword>
<dbReference type="GO" id="GO:0009252">
    <property type="term" value="P:peptidoglycan biosynthetic process"/>
    <property type="evidence" value="ECO:0007669"/>
    <property type="project" value="UniProtKB-KW"/>
</dbReference>
<dbReference type="AlphaFoldDB" id="A0A9D0YPV0"/>
<proteinExistence type="inferred from homology"/>
<evidence type="ECO:0000256" key="8">
    <source>
        <dbReference type="ARBA" id="ARBA00060041"/>
    </source>
</evidence>
<gene>
    <name evidence="11" type="primary">murJ</name>
    <name evidence="11" type="ORF">EYH37_00870</name>
</gene>
<comment type="function">
    <text evidence="8">Involved in peptidoglycan biosynthesis. Transports lipid-linked peptidoglycan precursors from the inner to the outer leaflet of the cytoplasmic membrane.</text>
</comment>
<feature type="transmembrane region" description="Helical" evidence="10">
    <location>
        <begin position="352"/>
        <end position="372"/>
    </location>
</feature>
<feature type="transmembrane region" description="Helical" evidence="10">
    <location>
        <begin position="185"/>
        <end position="207"/>
    </location>
</feature>
<feature type="transmembrane region" description="Helical" evidence="10">
    <location>
        <begin position="469"/>
        <end position="487"/>
    </location>
</feature>
<reference evidence="11" key="1">
    <citation type="journal article" date="2020" name="ISME J.">
        <title>Gammaproteobacteria mediating utilization of methyl-, sulfur- and petroleum organic compounds in deep ocean hydrothermal plumes.</title>
        <authorList>
            <person name="Zhou Z."/>
            <person name="Liu Y."/>
            <person name="Pan J."/>
            <person name="Cron B.R."/>
            <person name="Toner B.M."/>
            <person name="Anantharaman K."/>
            <person name="Breier J.A."/>
            <person name="Dick G.J."/>
            <person name="Li M."/>
        </authorList>
    </citation>
    <scope>NUCLEOTIDE SEQUENCE</scope>
    <source>
        <strain evidence="11">SZUA-1501</strain>
    </source>
</reference>
<keyword evidence="5" id="KW-0573">Peptidoglycan synthesis</keyword>
<feature type="transmembrane region" description="Helical" evidence="10">
    <location>
        <begin position="160"/>
        <end position="179"/>
    </location>
</feature>
<dbReference type="Pfam" id="PF03023">
    <property type="entry name" value="MurJ"/>
    <property type="match status" value="1"/>
</dbReference>
<keyword evidence="6 10" id="KW-1133">Transmembrane helix</keyword>
<evidence type="ECO:0000256" key="5">
    <source>
        <dbReference type="ARBA" id="ARBA00022984"/>
    </source>
</evidence>
<keyword evidence="4" id="KW-0133">Cell shape</keyword>
<feature type="transmembrane region" description="Helical" evidence="10">
    <location>
        <begin position="36"/>
        <end position="55"/>
    </location>
</feature>
<evidence type="ECO:0000256" key="4">
    <source>
        <dbReference type="ARBA" id="ARBA00022960"/>
    </source>
</evidence>
<evidence type="ECO:0000256" key="1">
    <source>
        <dbReference type="ARBA" id="ARBA00004651"/>
    </source>
</evidence>
<comment type="similarity">
    <text evidence="9">Belongs to the MurJ/MviN family.</text>
</comment>
<feature type="transmembrane region" description="Helical" evidence="10">
    <location>
        <begin position="384"/>
        <end position="406"/>
    </location>
</feature>
<dbReference type="GO" id="GO:0005886">
    <property type="term" value="C:plasma membrane"/>
    <property type="evidence" value="ECO:0007669"/>
    <property type="project" value="UniProtKB-SubCell"/>
</dbReference>
<feature type="transmembrane region" description="Helical" evidence="10">
    <location>
        <begin position="444"/>
        <end position="463"/>
    </location>
</feature>
<keyword evidence="7 10" id="KW-0472">Membrane</keyword>
<feature type="transmembrane region" description="Helical" evidence="10">
    <location>
        <begin position="227"/>
        <end position="252"/>
    </location>
</feature>
<dbReference type="GO" id="GO:0015648">
    <property type="term" value="F:lipid-linked peptidoglycan transporter activity"/>
    <property type="evidence" value="ECO:0007669"/>
    <property type="project" value="TreeGrafter"/>
</dbReference>
<dbReference type="PANTHER" id="PTHR47019">
    <property type="entry name" value="LIPID II FLIPPASE MURJ"/>
    <property type="match status" value="1"/>
</dbReference>
<comment type="subcellular location">
    <subcellularLocation>
        <location evidence="1">Cell membrane</location>
        <topology evidence="1">Multi-pass membrane protein</topology>
    </subcellularLocation>
</comment>
<feature type="transmembrane region" description="Helical" evidence="10">
    <location>
        <begin position="272"/>
        <end position="291"/>
    </location>
</feature>
<accession>A0A9D0YPV0</accession>
<keyword evidence="3 10" id="KW-0812">Transmembrane</keyword>
<evidence type="ECO:0000313" key="12">
    <source>
        <dbReference type="Proteomes" id="UP000606463"/>
    </source>
</evidence>
<feature type="transmembrane region" description="Helical" evidence="10">
    <location>
        <begin position="12"/>
        <end position="30"/>
    </location>
</feature>
<evidence type="ECO:0000256" key="10">
    <source>
        <dbReference type="SAM" id="Phobius"/>
    </source>
</evidence>
<evidence type="ECO:0000256" key="6">
    <source>
        <dbReference type="ARBA" id="ARBA00022989"/>
    </source>
</evidence>
<protein>
    <submittedName>
        <fullName evidence="11">Murein biosynthesis integral membrane protein MurJ</fullName>
    </submittedName>
</protein>
<dbReference type="GO" id="GO:0008360">
    <property type="term" value="P:regulation of cell shape"/>
    <property type="evidence" value="ECO:0007669"/>
    <property type="project" value="UniProtKB-KW"/>
</dbReference>
<dbReference type="PANTHER" id="PTHR47019:SF1">
    <property type="entry name" value="LIPID II FLIPPASE MURJ"/>
    <property type="match status" value="1"/>
</dbReference>
<evidence type="ECO:0000313" key="11">
    <source>
        <dbReference type="EMBL" id="HIP97910.1"/>
    </source>
</evidence>
<dbReference type="InterPro" id="IPR051050">
    <property type="entry name" value="Lipid_II_flippase_MurJ/MviN"/>
</dbReference>